<dbReference type="OrthoDB" id="9798754at2"/>
<sequence>MSNQNLDNKKKLQELRRHLRKNLTPAEAFLWTQLKAKKLNNKRFTKQHSIGRYIVDFYCASEKLIIELDGEVHNNQTTLEYDQNRTLYLENLGYKVIRFENKMVFDNLPSVIKAIRDNFK</sequence>
<evidence type="ECO:0000313" key="2">
    <source>
        <dbReference type="EMBL" id="RCU57122.1"/>
    </source>
</evidence>
<keyword evidence="3" id="KW-1185">Reference proteome</keyword>
<dbReference type="InterPro" id="IPR011335">
    <property type="entry name" value="Restrct_endonuc-II-like"/>
</dbReference>
<dbReference type="GO" id="GO:0004519">
    <property type="term" value="F:endonuclease activity"/>
    <property type="evidence" value="ECO:0007669"/>
    <property type="project" value="UniProtKB-KW"/>
</dbReference>
<dbReference type="CDD" id="cd01038">
    <property type="entry name" value="Endonuclease_DUF559"/>
    <property type="match status" value="1"/>
</dbReference>
<keyword evidence="2" id="KW-0378">Hydrolase</keyword>
<proteinExistence type="predicted"/>
<dbReference type="Proteomes" id="UP000252249">
    <property type="component" value="Unassembled WGS sequence"/>
</dbReference>
<dbReference type="SUPFAM" id="SSF52980">
    <property type="entry name" value="Restriction endonuclease-like"/>
    <property type="match status" value="1"/>
</dbReference>
<dbReference type="RefSeq" id="WP_072353361.1">
    <property type="nucleotide sequence ID" value="NZ_QNRP01000005.1"/>
</dbReference>
<protein>
    <submittedName>
        <fullName evidence="2">Endonuclease domain-containing protein</fullName>
    </submittedName>
</protein>
<gene>
    <name evidence="2" type="ORF">DU428_09260</name>
</gene>
<accession>A0A368P2R7</accession>
<dbReference type="InterPro" id="IPR047216">
    <property type="entry name" value="Endonuclease_DUF559_bact"/>
</dbReference>
<dbReference type="PANTHER" id="PTHR38590">
    <property type="entry name" value="BLL0828 PROTEIN"/>
    <property type="match status" value="1"/>
</dbReference>
<feature type="domain" description="DUF559" evidence="1">
    <location>
        <begin position="11"/>
        <end position="117"/>
    </location>
</feature>
<name>A0A368P2R7_9FLAO</name>
<dbReference type="InterPro" id="IPR007569">
    <property type="entry name" value="DUF559"/>
</dbReference>
<evidence type="ECO:0000313" key="3">
    <source>
        <dbReference type="Proteomes" id="UP000252249"/>
    </source>
</evidence>
<dbReference type="EMBL" id="QPIG01000003">
    <property type="protein sequence ID" value="RCU57122.1"/>
    <property type="molecule type" value="Genomic_DNA"/>
</dbReference>
<keyword evidence="2" id="KW-0255">Endonuclease</keyword>
<dbReference type="AlphaFoldDB" id="A0A368P2R7"/>
<dbReference type="Pfam" id="PF04480">
    <property type="entry name" value="DUF559"/>
    <property type="match status" value="1"/>
</dbReference>
<comment type="caution">
    <text evidence="2">The sequence shown here is derived from an EMBL/GenBank/DDBJ whole genome shotgun (WGS) entry which is preliminary data.</text>
</comment>
<dbReference type="PANTHER" id="PTHR38590:SF1">
    <property type="entry name" value="BLL0828 PROTEIN"/>
    <property type="match status" value="1"/>
</dbReference>
<keyword evidence="2" id="KW-0540">Nuclease</keyword>
<dbReference type="Gene3D" id="3.40.960.10">
    <property type="entry name" value="VSR Endonuclease"/>
    <property type="match status" value="1"/>
</dbReference>
<evidence type="ECO:0000259" key="1">
    <source>
        <dbReference type="Pfam" id="PF04480"/>
    </source>
</evidence>
<organism evidence="2 3">
    <name type="scientific">Oceanihabitans sediminis</name>
    <dbReference type="NCBI Taxonomy" id="1812012"/>
    <lineage>
        <taxon>Bacteria</taxon>
        <taxon>Pseudomonadati</taxon>
        <taxon>Bacteroidota</taxon>
        <taxon>Flavobacteriia</taxon>
        <taxon>Flavobacteriales</taxon>
        <taxon>Flavobacteriaceae</taxon>
        <taxon>Oceanihabitans</taxon>
    </lineage>
</organism>
<reference evidence="2 3" key="1">
    <citation type="submission" date="2018-07" db="EMBL/GenBank/DDBJ databases">
        <title>Oceanihabitans testaceum sp. nov., isolated from marine sediment.</title>
        <authorList>
            <person name="Li C.-M."/>
        </authorList>
    </citation>
    <scope>NUCLEOTIDE SEQUENCE [LARGE SCALE GENOMIC DNA]</scope>
    <source>
        <strain evidence="2 3">S9-10</strain>
    </source>
</reference>